<accession>A0A4V1EGS1</accession>
<name>A0A4V1EGS1_9BURK</name>
<dbReference type="Proteomes" id="UP000298656">
    <property type="component" value="Chromosome 1"/>
</dbReference>
<dbReference type="RefSeq" id="WP_137330594.1">
    <property type="nucleotide sequence ID" value="NZ_CP040077.1"/>
</dbReference>
<sequence length="289" mass="32321">MLELSKPSSGGRSVEIRQIYYSDETRLQLDPGFIPLDNCGERPDWREYWPIRKFLLGHALDENTLYGFFSPKFGQKTTLRSSAVNAFIASVQSDADVISFSPFFDQSAIYLNTFEQAATNQPGIWPVFEQSVALIAPGIDAHAVPMDSRHSIFCNYFVATPAFWRRWLEMCETLFAIAETGNSALSGQLNAPAVYGRDFAPSKVFIIERVVSLLLAAEPHWRVKQYDPIQLPMSGSMVSPYPVDLSVLDALKTAAIETGRASYLQIFLQIRETLIQTARRARNAAAPQA</sequence>
<dbReference type="EMBL" id="CP040077">
    <property type="protein sequence ID" value="QCP47750.1"/>
    <property type="molecule type" value="Genomic_DNA"/>
</dbReference>
<dbReference type="AlphaFoldDB" id="A0A4V1EGS1"/>
<evidence type="ECO:0000313" key="1">
    <source>
        <dbReference type="EMBL" id="QCP47750.1"/>
    </source>
</evidence>
<dbReference type="OrthoDB" id="101857at2"/>
<dbReference type="KEGG" id="tvl:FAZ95_00270"/>
<keyword evidence="2" id="KW-1185">Reference proteome</keyword>
<organism evidence="1 2">
    <name type="scientific">Trinickia violacea</name>
    <dbReference type="NCBI Taxonomy" id="2571746"/>
    <lineage>
        <taxon>Bacteria</taxon>
        <taxon>Pseudomonadati</taxon>
        <taxon>Pseudomonadota</taxon>
        <taxon>Betaproteobacteria</taxon>
        <taxon>Burkholderiales</taxon>
        <taxon>Burkholderiaceae</taxon>
        <taxon>Trinickia</taxon>
    </lineage>
</organism>
<reference evidence="1 2" key="1">
    <citation type="submission" date="2019-05" db="EMBL/GenBank/DDBJ databases">
        <title>Burkholderia sp. DHOD12, isolated from subtropical forest soil.</title>
        <authorList>
            <person name="Gao Z.-H."/>
            <person name="Qiu L.-H."/>
        </authorList>
    </citation>
    <scope>NUCLEOTIDE SEQUENCE [LARGE SCALE GENOMIC DNA]</scope>
    <source>
        <strain evidence="1 2">DHOD12</strain>
    </source>
</reference>
<protein>
    <submittedName>
        <fullName evidence="1">Uncharacterized protein</fullName>
    </submittedName>
</protein>
<evidence type="ECO:0000313" key="2">
    <source>
        <dbReference type="Proteomes" id="UP000298656"/>
    </source>
</evidence>
<proteinExistence type="predicted"/>
<gene>
    <name evidence="1" type="ORF">FAZ95_00270</name>
</gene>